<accession>U6L3M4</accession>
<evidence type="ECO:0000256" key="3">
    <source>
        <dbReference type="ARBA" id="ARBA00020256"/>
    </source>
</evidence>
<proteinExistence type="inferred from homology"/>
<evidence type="ECO:0000256" key="8">
    <source>
        <dbReference type="ARBA" id="ARBA00023134"/>
    </source>
</evidence>
<evidence type="ECO:0000256" key="9">
    <source>
        <dbReference type="ARBA" id="ARBA00023136"/>
    </source>
</evidence>
<dbReference type="OMA" id="SFKMAAQ"/>
<comment type="similarity">
    <text evidence="2">Belongs to the SRP receptor beta subunit family.</text>
</comment>
<evidence type="ECO:0000256" key="2">
    <source>
        <dbReference type="ARBA" id="ARBA00005619"/>
    </source>
</evidence>
<keyword evidence="8" id="KW-0342">GTP-binding</keyword>
<evidence type="ECO:0000256" key="5">
    <source>
        <dbReference type="ARBA" id="ARBA00022741"/>
    </source>
</evidence>
<dbReference type="OrthoDB" id="354624at2759"/>
<evidence type="ECO:0000256" key="1">
    <source>
        <dbReference type="ARBA" id="ARBA00004389"/>
    </source>
</evidence>
<organism evidence="11 12">
    <name type="scientific">Eimeria tenella</name>
    <name type="common">Coccidian parasite</name>
    <dbReference type="NCBI Taxonomy" id="5802"/>
    <lineage>
        <taxon>Eukaryota</taxon>
        <taxon>Sar</taxon>
        <taxon>Alveolata</taxon>
        <taxon>Apicomplexa</taxon>
        <taxon>Conoidasida</taxon>
        <taxon>Coccidia</taxon>
        <taxon>Eucoccidiorida</taxon>
        <taxon>Eimeriorina</taxon>
        <taxon>Eimeriidae</taxon>
        <taxon>Eimeria</taxon>
    </lineage>
</organism>
<comment type="subcellular location">
    <subcellularLocation>
        <location evidence="1">Endoplasmic reticulum membrane</location>
        <topology evidence="1">Single-pass membrane protein</topology>
    </subcellularLocation>
</comment>
<dbReference type="InterPro" id="IPR019009">
    <property type="entry name" value="SRP_receptor_beta_su"/>
</dbReference>
<evidence type="ECO:0000313" key="11">
    <source>
        <dbReference type="EMBL" id="CDJ44771.1"/>
    </source>
</evidence>
<evidence type="ECO:0000313" key="12">
    <source>
        <dbReference type="Proteomes" id="UP000030747"/>
    </source>
</evidence>
<dbReference type="Pfam" id="PF09439">
    <property type="entry name" value="SRPRB"/>
    <property type="match status" value="1"/>
</dbReference>
<name>U6L3M4_EIMTE</name>
<dbReference type="SUPFAM" id="SSF52540">
    <property type="entry name" value="P-loop containing nucleoside triphosphate hydrolases"/>
    <property type="match status" value="1"/>
</dbReference>
<dbReference type="AlphaFoldDB" id="U6L3M4"/>
<evidence type="ECO:0000256" key="6">
    <source>
        <dbReference type="ARBA" id="ARBA00022824"/>
    </source>
</evidence>
<dbReference type="EMBL" id="HG677609">
    <property type="protein sequence ID" value="CDJ44771.1"/>
    <property type="molecule type" value="Genomic_DNA"/>
</dbReference>
<keyword evidence="7" id="KW-1133">Transmembrane helix</keyword>
<sequence length="191" mass="20291">MAFLLEQIFNAPAAALQENRCDIPLKTIAEAAAAAAAAARGAAAAAAAAAEEGDSLSPLSPLKRDKTIKLVDLPGHPRLRPAALAAAAASSLLIFFVDAADKPSLKAAAEFLFELFCDSKICERRPPLLLVVNKRDSPEARGQQAVVEDLEREVERCRVSRQAAADAEETPVSFFGVEGRRFLLEDAPCPL</sequence>
<dbReference type="GO" id="GO:0005789">
    <property type="term" value="C:endoplasmic reticulum membrane"/>
    <property type="evidence" value="ECO:0007669"/>
    <property type="project" value="UniProtKB-SubCell"/>
</dbReference>
<gene>
    <name evidence="11" type="ORF">ETH_00034315</name>
</gene>
<keyword evidence="10 11" id="KW-0675">Receptor</keyword>
<reference evidence="11" key="2">
    <citation type="submission" date="2013-10" db="EMBL/GenBank/DDBJ databases">
        <authorList>
            <person name="Aslett M."/>
        </authorList>
    </citation>
    <scope>NUCLEOTIDE SEQUENCE [LARGE SCALE GENOMIC DNA]</scope>
    <source>
        <strain evidence="11">Houghton</strain>
    </source>
</reference>
<evidence type="ECO:0000256" key="4">
    <source>
        <dbReference type="ARBA" id="ARBA00022692"/>
    </source>
</evidence>
<keyword evidence="4" id="KW-0812">Transmembrane</keyword>
<keyword evidence="5" id="KW-0547">Nucleotide-binding</keyword>
<protein>
    <recommendedName>
        <fullName evidence="3">Signal recognition particle receptor subunit beta</fullName>
    </recommendedName>
</protein>
<feature type="non-terminal residue" evidence="11">
    <location>
        <position position="191"/>
    </location>
</feature>
<dbReference type="RefSeq" id="XP_013235519.1">
    <property type="nucleotide sequence ID" value="XM_013380065.1"/>
</dbReference>
<dbReference type="VEuPathDB" id="ToxoDB:ETH2_1324600"/>
<evidence type="ECO:0000256" key="10">
    <source>
        <dbReference type="ARBA" id="ARBA00023170"/>
    </source>
</evidence>
<dbReference type="InterPro" id="IPR027417">
    <property type="entry name" value="P-loop_NTPase"/>
</dbReference>
<dbReference type="Proteomes" id="UP000030747">
    <property type="component" value="Unassembled WGS sequence"/>
</dbReference>
<dbReference type="GeneID" id="25255929"/>
<keyword evidence="6" id="KW-0256">Endoplasmic reticulum</keyword>
<keyword evidence="9" id="KW-0472">Membrane</keyword>
<dbReference type="VEuPathDB" id="ToxoDB:ETH_00034315"/>
<dbReference type="GO" id="GO:0005525">
    <property type="term" value="F:GTP binding"/>
    <property type="evidence" value="ECO:0007669"/>
    <property type="project" value="UniProtKB-KW"/>
</dbReference>
<dbReference type="Gene3D" id="3.40.50.300">
    <property type="entry name" value="P-loop containing nucleotide triphosphate hydrolases"/>
    <property type="match status" value="1"/>
</dbReference>
<evidence type="ECO:0000256" key="7">
    <source>
        <dbReference type="ARBA" id="ARBA00022989"/>
    </source>
</evidence>
<reference evidence="11" key="1">
    <citation type="submission" date="2013-10" db="EMBL/GenBank/DDBJ databases">
        <title>Genomic analysis of the causative agents of coccidiosis in chickens.</title>
        <authorList>
            <person name="Reid A.J."/>
            <person name="Blake D."/>
            <person name="Billington K."/>
            <person name="Browne H."/>
            <person name="Dunn M."/>
            <person name="Hung S."/>
            <person name="Kawahara F."/>
            <person name="Miranda-Saavedra D."/>
            <person name="Mourier T."/>
            <person name="Nagra H."/>
            <person name="Otto T.D."/>
            <person name="Rawlings N."/>
            <person name="Sanchez A."/>
            <person name="Sanders M."/>
            <person name="Subramaniam C."/>
            <person name="Tay Y."/>
            <person name="Dear P."/>
            <person name="Doerig C."/>
            <person name="Gruber A."/>
            <person name="Parkinson J."/>
            <person name="Shirley M."/>
            <person name="Wan K.L."/>
            <person name="Berriman M."/>
            <person name="Tomley F."/>
            <person name="Pain A."/>
        </authorList>
    </citation>
    <scope>NUCLEOTIDE SEQUENCE [LARGE SCALE GENOMIC DNA]</scope>
    <source>
        <strain evidence="11">Houghton</strain>
    </source>
</reference>
<keyword evidence="12" id="KW-1185">Reference proteome</keyword>